<dbReference type="AlphaFoldDB" id="A0A0Q9YVN7"/>
<proteinExistence type="predicted"/>
<comment type="caution">
    <text evidence="1">The sequence shown here is derived from an EMBL/GenBank/DDBJ whole genome shotgun (WGS) entry which is preliminary data.</text>
</comment>
<dbReference type="EMBL" id="LKAJ01000003">
    <property type="protein sequence ID" value="KRG21778.1"/>
    <property type="molecule type" value="Genomic_DNA"/>
</dbReference>
<reference evidence="2" key="3">
    <citation type="submission" date="2021-06" db="EMBL/GenBank/DDBJ databases">
        <title>Genomic Description and Analysis of Intracellular Bacteria, Candidatus Berkiella cookevillensis and Candidatus Berkiella aquae.</title>
        <authorList>
            <person name="Kidane D.T."/>
            <person name="Mehari Y.T."/>
            <person name="Rice F.C."/>
            <person name="Arivett B.A."/>
            <person name="Farone A.L."/>
            <person name="Berk S.G."/>
            <person name="Farone M.B."/>
        </authorList>
    </citation>
    <scope>NUCLEOTIDE SEQUENCE</scope>
    <source>
        <strain evidence="2">HT99</strain>
    </source>
</reference>
<reference evidence="2" key="2">
    <citation type="journal article" date="2016" name="Genome Announc.">
        <title>Draft Genome Sequences of Two Novel Amoeba-Resistant Intranuclear Bacteria, 'Candidatus Berkiella cookevillensis' and 'Candidatus Berkiella aquae'.</title>
        <authorList>
            <person name="Mehari Y.T."/>
            <person name="Arivett B.A."/>
            <person name="Farone A.L."/>
            <person name="Gunderson J.H."/>
            <person name="Farone M.B."/>
        </authorList>
    </citation>
    <scope>NUCLEOTIDE SEQUENCE</scope>
    <source>
        <strain evidence="2">HT99</strain>
    </source>
</reference>
<name>A0A0Q9YVN7_9GAMM</name>
<dbReference type="EMBL" id="LKAJ02000001">
    <property type="protein sequence ID" value="MCS5710530.1"/>
    <property type="molecule type" value="Genomic_DNA"/>
</dbReference>
<sequence length="173" mass="20260">MIDMIMLKAKIREGIQRIPADKALMFNKEMLQAIEKIFTEALLSPNTNLENILNHINQLNNKELFLAKVPDAVLDIIKPYYHNELRFMLPLFFEPEEGQEQVTEQDLKSLFNNLLLTHLNKLLSRSEFDIETTLLPYKEVKQSFVKAAHFSAEDQLKAELDDIKPMRKFRDVK</sequence>
<protein>
    <submittedName>
        <fullName evidence="1">Uncharacterized protein</fullName>
    </submittedName>
</protein>
<dbReference type="STRING" id="295108.HT99x_00970"/>
<reference evidence="1" key="1">
    <citation type="submission" date="2015-09" db="EMBL/GenBank/DDBJ databases">
        <title>Draft Genome Sequences of Two Novel Amoeba-resistant Intranuclear Bacteria, Candidatus Berkiella cookevillensis and Candidatus Berkiella aquae.</title>
        <authorList>
            <person name="Mehari Y.T."/>
            <person name="Arivett B.A."/>
            <person name="Farone A.L."/>
            <person name="Gunderson J.H."/>
            <person name="Farone M.B."/>
        </authorList>
    </citation>
    <scope>NUCLEOTIDE SEQUENCE [LARGE SCALE GENOMIC DNA]</scope>
    <source>
        <strain evidence="1">HT99</strain>
    </source>
</reference>
<gene>
    <name evidence="2" type="ORF">HT99x_003745</name>
    <name evidence="1" type="ORF">HT99x_00970</name>
</gene>
<organism evidence="1">
    <name type="scientific">Candidatus Berkiella aquae</name>
    <dbReference type="NCBI Taxonomy" id="295108"/>
    <lineage>
        <taxon>Bacteria</taxon>
        <taxon>Pseudomonadati</taxon>
        <taxon>Pseudomonadota</taxon>
        <taxon>Gammaproteobacteria</taxon>
        <taxon>Candidatus Berkiellales</taxon>
        <taxon>Candidatus Berkiellaceae</taxon>
        <taxon>Candidatus Berkiella</taxon>
    </lineage>
</organism>
<evidence type="ECO:0000313" key="1">
    <source>
        <dbReference type="EMBL" id="KRG21778.1"/>
    </source>
</evidence>
<dbReference type="Proteomes" id="UP000051497">
    <property type="component" value="Unassembled WGS sequence"/>
</dbReference>
<accession>A0A0Q9YVN7</accession>
<dbReference type="RefSeq" id="WP_075065607.1">
    <property type="nucleotide sequence ID" value="NZ_LKAJ02000001.1"/>
</dbReference>
<evidence type="ECO:0000313" key="3">
    <source>
        <dbReference type="Proteomes" id="UP000051497"/>
    </source>
</evidence>
<evidence type="ECO:0000313" key="2">
    <source>
        <dbReference type="EMBL" id="MCS5710530.1"/>
    </source>
</evidence>
<keyword evidence="3" id="KW-1185">Reference proteome</keyword>